<evidence type="ECO:0000313" key="3">
    <source>
        <dbReference type="EMBL" id="GMI74429.1"/>
    </source>
</evidence>
<dbReference type="GO" id="GO:0003824">
    <property type="term" value="F:catalytic activity"/>
    <property type="evidence" value="ECO:0007669"/>
    <property type="project" value="InterPro"/>
</dbReference>
<dbReference type="InterPro" id="IPR043502">
    <property type="entry name" value="DNA/RNA_pol_sf"/>
</dbReference>
<dbReference type="PANTHER" id="PTHR46890:SF48">
    <property type="entry name" value="RNA-DIRECTED DNA POLYMERASE"/>
    <property type="match status" value="1"/>
</dbReference>
<dbReference type="InterPro" id="IPR052343">
    <property type="entry name" value="Retrotransposon-Effector_Assoc"/>
</dbReference>
<proteinExistence type="predicted"/>
<organism evidence="3 4">
    <name type="scientific">Hibiscus trionum</name>
    <name type="common">Flower of an hour</name>
    <dbReference type="NCBI Taxonomy" id="183268"/>
    <lineage>
        <taxon>Eukaryota</taxon>
        <taxon>Viridiplantae</taxon>
        <taxon>Streptophyta</taxon>
        <taxon>Embryophyta</taxon>
        <taxon>Tracheophyta</taxon>
        <taxon>Spermatophyta</taxon>
        <taxon>Magnoliopsida</taxon>
        <taxon>eudicotyledons</taxon>
        <taxon>Gunneridae</taxon>
        <taxon>Pentapetalae</taxon>
        <taxon>rosids</taxon>
        <taxon>malvids</taxon>
        <taxon>Malvales</taxon>
        <taxon>Malvaceae</taxon>
        <taxon>Malvoideae</taxon>
        <taxon>Hibiscus</taxon>
    </lineage>
</organism>
<dbReference type="InterPro" id="IPR036691">
    <property type="entry name" value="Endo/exonu/phosph_ase_sf"/>
</dbReference>
<evidence type="ECO:0008006" key="5">
    <source>
        <dbReference type="Google" id="ProtNLM"/>
    </source>
</evidence>
<dbReference type="SUPFAM" id="SSF56672">
    <property type="entry name" value="DNA/RNA polymerases"/>
    <property type="match status" value="1"/>
</dbReference>
<dbReference type="AlphaFoldDB" id="A0A9W7HBF2"/>
<feature type="domain" description="Endonuclease/exonuclease/phosphatase" evidence="2">
    <location>
        <begin position="7"/>
        <end position="221"/>
    </location>
</feature>
<dbReference type="EMBL" id="BSYR01000011">
    <property type="protein sequence ID" value="GMI74429.1"/>
    <property type="molecule type" value="Genomic_DNA"/>
</dbReference>
<dbReference type="CDD" id="cd01650">
    <property type="entry name" value="RT_nLTR_like"/>
    <property type="match status" value="1"/>
</dbReference>
<gene>
    <name evidence="3" type="ORF">HRI_001112200</name>
</gene>
<evidence type="ECO:0000259" key="1">
    <source>
        <dbReference type="Pfam" id="PF00078"/>
    </source>
</evidence>
<dbReference type="PANTHER" id="PTHR46890">
    <property type="entry name" value="NON-LTR RETROLELEMENT REVERSE TRANSCRIPTASE-LIKE PROTEIN-RELATED"/>
    <property type="match status" value="1"/>
</dbReference>
<reference evidence="3" key="1">
    <citation type="submission" date="2023-05" db="EMBL/GenBank/DDBJ databases">
        <title>Genome and transcriptome analyses reveal genes involved in the formation of fine ridges on petal epidermal cells in Hibiscus trionum.</title>
        <authorList>
            <person name="Koshimizu S."/>
            <person name="Masuda S."/>
            <person name="Ishii T."/>
            <person name="Shirasu K."/>
            <person name="Hoshino A."/>
            <person name="Arita M."/>
        </authorList>
    </citation>
    <scope>NUCLEOTIDE SEQUENCE</scope>
    <source>
        <strain evidence="3">Hamamatsu line</strain>
    </source>
</reference>
<sequence length="614" mass="70800">MVKVIFWNVQGALSSDLFRYFRFMLHEKKPDIVALFEPRISGWKADDFIRRSGFEFSYRVEATGFSGGIWVMWRPSVRLDIVAVSSQFVHGWCVDVSQRQAFFISFVYASPNRGVRSQLWEQLQALEPAQGLAWVLGGDFNAIASPLEREGGSVSRQGVCSRFADFIFDTGLVDMGYHGPAFTWERGDLKQHLDRCLCNETWFGVFPVSEVFHLPRLESDHSPVLLQVGDGGMGRMTRPFRYLTAWTEHPDFHRLVVDVWKEGRCIFDNVLDFQTRGKEWNKEVFGHIGRRKTLFLARIKGIEVARSKRDSNFLIELEWDLKLELAQVLKEEESLWHQKSRNAWIAKGDRNTRFFHVSTIQRRRRNTIKALKVDANRWSYDHQELKSHAMDYFRKLFTGGIHDYTVSLLSGKFFQFSESEMSSLCADVSKEEVRKVAFEMDPLKASGVDGIHADFYQKKWDVVGDSVFNFVKEFFDGGSLDSRINQTLLVLIPKIDVPELISQFRPISLCTVLYKVITKTIVNRLKPFLPKWISENQVSFVPGRNISDNVILAQEIIHTMSNKAGRKGFMAIKVDLEKAYDRLEWHFIEDTLREIGIPGKLIGLIMQCVSSVST</sequence>
<comment type="caution">
    <text evidence="3">The sequence shown here is derived from an EMBL/GenBank/DDBJ whole genome shotgun (WGS) entry which is preliminary data.</text>
</comment>
<evidence type="ECO:0000313" key="4">
    <source>
        <dbReference type="Proteomes" id="UP001165190"/>
    </source>
</evidence>
<dbReference type="Gene3D" id="3.60.10.10">
    <property type="entry name" value="Endonuclease/exonuclease/phosphatase"/>
    <property type="match status" value="1"/>
</dbReference>
<dbReference type="Pfam" id="PF00078">
    <property type="entry name" value="RVT_1"/>
    <property type="match status" value="1"/>
</dbReference>
<evidence type="ECO:0000259" key="2">
    <source>
        <dbReference type="Pfam" id="PF03372"/>
    </source>
</evidence>
<protein>
    <recommendedName>
        <fullName evidence="5">Reverse transcriptase domain-containing protein</fullName>
    </recommendedName>
</protein>
<feature type="domain" description="Reverse transcriptase" evidence="1">
    <location>
        <begin position="492"/>
        <end position="607"/>
    </location>
</feature>
<dbReference type="Pfam" id="PF03372">
    <property type="entry name" value="Exo_endo_phos"/>
    <property type="match status" value="1"/>
</dbReference>
<dbReference type="SUPFAM" id="SSF56219">
    <property type="entry name" value="DNase I-like"/>
    <property type="match status" value="1"/>
</dbReference>
<name>A0A9W7HBF2_HIBTR</name>
<dbReference type="InterPro" id="IPR000477">
    <property type="entry name" value="RT_dom"/>
</dbReference>
<dbReference type="InterPro" id="IPR005135">
    <property type="entry name" value="Endo/exonuclease/phosphatase"/>
</dbReference>
<dbReference type="OrthoDB" id="1002559at2759"/>
<dbReference type="Proteomes" id="UP001165190">
    <property type="component" value="Unassembled WGS sequence"/>
</dbReference>
<keyword evidence="4" id="KW-1185">Reference proteome</keyword>
<accession>A0A9W7HBF2</accession>